<dbReference type="InterPro" id="IPR043151">
    <property type="entry name" value="BAH_sf"/>
</dbReference>
<accession>A0A507AX97</accession>
<feature type="domain" description="BAH" evidence="2">
    <location>
        <begin position="114"/>
        <end position="239"/>
    </location>
</feature>
<dbReference type="PANTHER" id="PTHR46364">
    <property type="entry name" value="OS08G0421900 PROTEIN"/>
    <property type="match status" value="1"/>
</dbReference>
<name>A0A507AX97_9PEZI</name>
<evidence type="ECO:0000259" key="2">
    <source>
        <dbReference type="PROSITE" id="PS51038"/>
    </source>
</evidence>
<dbReference type="InterPro" id="IPR011011">
    <property type="entry name" value="Znf_FYVE_PHD"/>
</dbReference>
<dbReference type="CDD" id="cd04370">
    <property type="entry name" value="BAH"/>
    <property type="match status" value="1"/>
</dbReference>
<evidence type="ECO:0000313" key="3">
    <source>
        <dbReference type="EMBL" id="TPX08910.1"/>
    </source>
</evidence>
<feature type="compositionally biased region" description="Basic and acidic residues" evidence="1">
    <location>
        <begin position="317"/>
        <end position="356"/>
    </location>
</feature>
<dbReference type="InParanoid" id="A0A507AX97"/>
<keyword evidence="4" id="KW-1185">Reference proteome</keyword>
<feature type="region of interest" description="Disordered" evidence="1">
    <location>
        <begin position="281"/>
        <end position="403"/>
    </location>
</feature>
<evidence type="ECO:0000313" key="4">
    <source>
        <dbReference type="Proteomes" id="UP000319257"/>
    </source>
</evidence>
<gene>
    <name evidence="3" type="ORF">E0L32_009614</name>
</gene>
<dbReference type="InterPro" id="IPR001025">
    <property type="entry name" value="BAH_dom"/>
</dbReference>
<proteinExistence type="predicted"/>
<comment type="caution">
    <text evidence="3">The sequence shown here is derived from an EMBL/GenBank/DDBJ whole genome shotgun (WGS) entry which is preliminary data.</text>
</comment>
<dbReference type="OrthoDB" id="10259622at2759"/>
<dbReference type="GeneID" id="41977061"/>
<dbReference type="Proteomes" id="UP000319257">
    <property type="component" value="Unassembled WGS sequence"/>
</dbReference>
<dbReference type="RefSeq" id="XP_030990621.1">
    <property type="nucleotide sequence ID" value="XM_031144598.1"/>
</dbReference>
<dbReference type="Gene3D" id="2.30.30.490">
    <property type="match status" value="1"/>
</dbReference>
<dbReference type="GO" id="GO:0003682">
    <property type="term" value="F:chromatin binding"/>
    <property type="evidence" value="ECO:0007669"/>
    <property type="project" value="InterPro"/>
</dbReference>
<feature type="compositionally biased region" description="Low complexity" evidence="1">
    <location>
        <begin position="357"/>
        <end position="366"/>
    </location>
</feature>
<organism evidence="3 4">
    <name type="scientific">Thyridium curvatum</name>
    <dbReference type="NCBI Taxonomy" id="1093900"/>
    <lineage>
        <taxon>Eukaryota</taxon>
        <taxon>Fungi</taxon>
        <taxon>Dikarya</taxon>
        <taxon>Ascomycota</taxon>
        <taxon>Pezizomycotina</taxon>
        <taxon>Sordariomycetes</taxon>
        <taxon>Sordariomycetidae</taxon>
        <taxon>Thyridiales</taxon>
        <taxon>Thyridiaceae</taxon>
        <taxon>Thyridium</taxon>
    </lineage>
</organism>
<evidence type="ECO:0000256" key="1">
    <source>
        <dbReference type="SAM" id="MobiDB-lite"/>
    </source>
</evidence>
<dbReference type="AlphaFoldDB" id="A0A507AX97"/>
<feature type="region of interest" description="Disordered" evidence="1">
    <location>
        <begin position="1"/>
        <end position="54"/>
    </location>
</feature>
<dbReference type="SUPFAM" id="SSF57903">
    <property type="entry name" value="FYVE/PHD zinc finger"/>
    <property type="match status" value="1"/>
</dbReference>
<reference evidence="3 4" key="1">
    <citation type="submission" date="2019-06" db="EMBL/GenBank/DDBJ databases">
        <title>Draft genome sequence of the filamentous fungus Phialemoniopsis curvata isolated from diesel fuel.</title>
        <authorList>
            <person name="Varaljay V.A."/>
            <person name="Lyon W.J."/>
            <person name="Crouch A.L."/>
            <person name="Drake C.E."/>
            <person name="Hollomon J.M."/>
            <person name="Nadeau L.J."/>
            <person name="Nunn H.S."/>
            <person name="Stevenson B.S."/>
            <person name="Bojanowski C.L."/>
            <person name="Crookes-Goodson W.J."/>
        </authorList>
    </citation>
    <scope>NUCLEOTIDE SEQUENCE [LARGE SCALE GENOMIC DNA]</scope>
    <source>
        <strain evidence="3 4">D216</strain>
    </source>
</reference>
<feature type="compositionally biased region" description="Basic and acidic residues" evidence="1">
    <location>
        <begin position="43"/>
        <end position="52"/>
    </location>
</feature>
<feature type="compositionally biased region" description="Basic and acidic residues" evidence="1">
    <location>
        <begin position="281"/>
        <end position="300"/>
    </location>
</feature>
<dbReference type="EMBL" id="SKBQ01000071">
    <property type="protein sequence ID" value="TPX08910.1"/>
    <property type="molecule type" value="Genomic_DNA"/>
</dbReference>
<dbReference type="STRING" id="1093900.A0A507AX97"/>
<dbReference type="PROSITE" id="PS51038">
    <property type="entry name" value="BAH"/>
    <property type="match status" value="1"/>
</dbReference>
<protein>
    <recommendedName>
        <fullName evidence="2">BAH domain-containing protein</fullName>
    </recommendedName>
</protein>
<sequence>MASARKRPRPEIDESSRAECPFTVRLVDPKEKDAKGKKRRKRESTDEGDGAKKILNQLSPFAPSGRFRTYDTLDVHYAVDPPKRWSEMTRYNSFVLNGVKYHSEGFIYIANESTIERQKDATRDPMQPRKKSDDEWVARILEIRASDEHHVYARVYWMYWPDELPPGTYDGKKAVQGRQSYHGNAELIASNHMDIINVVSVTSQAQVNQMIEDNDDDIQNALYWRQALDTVEAVCKCGQPANPDKTLIGCTAEGCTKWLHDECLRHEHLMKTFERLGRDKPHKKAADLVKEEKNGDEPKRPLSPTESGAAMSAEQSIDVKADVDGEGVKVNDNVEVKRLEDEAAESNRGESERKSESAPAAPSSARKPGRPRKKNESLGPDAKNKPYEGLFEAAPRMDLTPPQMEITDLRDGIEGGEKSWLEPIHCLVCGAQVH</sequence>